<evidence type="ECO:0000259" key="5">
    <source>
        <dbReference type="PROSITE" id="PS51296"/>
    </source>
</evidence>
<dbReference type="Proteomes" id="UP000034832">
    <property type="component" value="Unassembled WGS sequence"/>
</dbReference>
<keyword evidence="4" id="KW-0411">Iron-sulfur</keyword>
<dbReference type="OrthoDB" id="9794175at2"/>
<name>A0A4U6BJ98_9BRAD</name>
<dbReference type="InterPro" id="IPR036922">
    <property type="entry name" value="Rieske_2Fe-2S_sf"/>
</dbReference>
<accession>A0A4U6BJ98</accession>
<keyword evidence="3" id="KW-0408">Iron</keyword>
<feature type="domain" description="Rieske" evidence="5">
    <location>
        <begin position="4"/>
        <end position="115"/>
    </location>
</feature>
<evidence type="ECO:0000313" key="7">
    <source>
        <dbReference type="Proteomes" id="UP000034832"/>
    </source>
</evidence>
<evidence type="ECO:0000256" key="2">
    <source>
        <dbReference type="ARBA" id="ARBA00022723"/>
    </source>
</evidence>
<evidence type="ECO:0000256" key="1">
    <source>
        <dbReference type="ARBA" id="ARBA00022714"/>
    </source>
</evidence>
<sequence>MPKHRIAYVKEIPPGSNKVVNIRGREICVFNVGGDFFALLNRCPHEGAKLSRGVVVGLPESKAPGCYKLSRPGEMLRCPWHGWEFDLKTGKSHCDPERMFTKQYKTCVENETAVAERELQAETFPVVVEEATVFVEM</sequence>
<dbReference type="GO" id="GO:0051537">
    <property type="term" value="F:2 iron, 2 sulfur cluster binding"/>
    <property type="evidence" value="ECO:0007669"/>
    <property type="project" value="UniProtKB-KW"/>
</dbReference>
<keyword evidence="1" id="KW-0001">2Fe-2S</keyword>
<gene>
    <name evidence="6" type="ORF">YH63_001610</name>
</gene>
<comment type="caution">
    <text evidence="6">The sequence shown here is derived from an EMBL/GenBank/DDBJ whole genome shotgun (WGS) entry which is preliminary data.</text>
</comment>
<evidence type="ECO:0000256" key="3">
    <source>
        <dbReference type="ARBA" id="ARBA00023004"/>
    </source>
</evidence>
<protein>
    <submittedName>
        <fullName evidence="6">Rieske (2Fe-2S) protein</fullName>
    </submittedName>
</protein>
<reference evidence="6" key="1">
    <citation type="submission" date="2019-04" db="EMBL/GenBank/DDBJ databases">
        <title>Whole genome sequencing of cave bacteria.</title>
        <authorList>
            <person name="Gan H.M."/>
            <person name="Barton H."/>
            <person name="Savka M.A."/>
        </authorList>
    </citation>
    <scope>NUCLEOTIDE SEQUENCE [LARGE SCALE GENOMIC DNA]</scope>
    <source>
        <strain evidence="6">LC387</strain>
    </source>
</reference>
<dbReference type="GO" id="GO:0046872">
    <property type="term" value="F:metal ion binding"/>
    <property type="evidence" value="ECO:0007669"/>
    <property type="project" value="UniProtKB-KW"/>
</dbReference>
<dbReference type="InterPro" id="IPR017941">
    <property type="entry name" value="Rieske_2Fe-2S"/>
</dbReference>
<organism evidence="6 7">
    <name type="scientific">Afipia massiliensis</name>
    <dbReference type="NCBI Taxonomy" id="211460"/>
    <lineage>
        <taxon>Bacteria</taxon>
        <taxon>Pseudomonadati</taxon>
        <taxon>Pseudomonadota</taxon>
        <taxon>Alphaproteobacteria</taxon>
        <taxon>Hyphomicrobiales</taxon>
        <taxon>Nitrobacteraceae</taxon>
        <taxon>Afipia</taxon>
    </lineage>
</organism>
<dbReference type="EMBL" id="LBIA02000001">
    <property type="protein sequence ID" value="TKT70222.1"/>
    <property type="molecule type" value="Genomic_DNA"/>
</dbReference>
<dbReference type="SUPFAM" id="SSF50022">
    <property type="entry name" value="ISP domain"/>
    <property type="match status" value="1"/>
</dbReference>
<dbReference type="RefSeq" id="WP_046829114.1">
    <property type="nucleotide sequence ID" value="NZ_LBIA02000001.1"/>
</dbReference>
<keyword evidence="7" id="KW-1185">Reference proteome</keyword>
<keyword evidence="2" id="KW-0479">Metal-binding</keyword>
<dbReference type="PANTHER" id="PTHR21496">
    <property type="entry name" value="FERREDOXIN-RELATED"/>
    <property type="match status" value="1"/>
</dbReference>
<dbReference type="Gene3D" id="2.102.10.10">
    <property type="entry name" value="Rieske [2Fe-2S] iron-sulphur domain"/>
    <property type="match status" value="1"/>
</dbReference>
<dbReference type="AlphaFoldDB" id="A0A4U6BJ98"/>
<dbReference type="PROSITE" id="PS51296">
    <property type="entry name" value="RIESKE"/>
    <property type="match status" value="1"/>
</dbReference>
<evidence type="ECO:0000256" key="4">
    <source>
        <dbReference type="ARBA" id="ARBA00023014"/>
    </source>
</evidence>
<evidence type="ECO:0000313" key="6">
    <source>
        <dbReference type="EMBL" id="TKT70222.1"/>
    </source>
</evidence>
<dbReference type="STRING" id="211460.YH63_17260"/>
<dbReference type="Pfam" id="PF00355">
    <property type="entry name" value="Rieske"/>
    <property type="match status" value="1"/>
</dbReference>
<proteinExistence type="predicted"/>
<dbReference type="PANTHER" id="PTHR21496:SF23">
    <property type="entry name" value="3-PHENYLPROPIONATE_CINNAMIC ACID DIOXYGENASE FERREDOXIN SUBUNIT"/>
    <property type="match status" value="1"/>
</dbReference>